<dbReference type="EMBL" id="HBGQ01102660">
    <property type="protein sequence ID" value="CAD9544235.1"/>
    <property type="molecule type" value="Transcribed_RNA"/>
</dbReference>
<gene>
    <name evidence="1" type="ORF">AAND1436_LOCUS49097</name>
</gene>
<evidence type="ECO:0000313" key="1">
    <source>
        <dbReference type="EMBL" id="CAD9544235.1"/>
    </source>
</evidence>
<name>A0A7S2JEF3_9DINO</name>
<proteinExistence type="predicted"/>
<accession>A0A7S2JEF3</accession>
<organism evidence="1">
    <name type="scientific">Alexandrium andersonii</name>
    <dbReference type="NCBI Taxonomy" id="327968"/>
    <lineage>
        <taxon>Eukaryota</taxon>
        <taxon>Sar</taxon>
        <taxon>Alveolata</taxon>
        <taxon>Dinophyceae</taxon>
        <taxon>Gonyaulacales</taxon>
        <taxon>Pyrocystaceae</taxon>
        <taxon>Alexandrium</taxon>
    </lineage>
</organism>
<reference evidence="1" key="1">
    <citation type="submission" date="2021-01" db="EMBL/GenBank/DDBJ databases">
        <authorList>
            <person name="Corre E."/>
            <person name="Pelletier E."/>
            <person name="Niang G."/>
            <person name="Scheremetjew M."/>
            <person name="Finn R."/>
            <person name="Kale V."/>
            <person name="Holt S."/>
            <person name="Cochrane G."/>
            <person name="Meng A."/>
            <person name="Brown T."/>
            <person name="Cohen L."/>
        </authorList>
    </citation>
    <scope>NUCLEOTIDE SEQUENCE</scope>
    <source>
        <strain evidence="1">CCMP2222</strain>
    </source>
</reference>
<sequence length="142" mass="14945">MVGGRHGSSLSVFVLLAIAAIAATLFSRAFVGQPVVLRGPAALVLRRADGNAGGDFWPHPWAEELGKSPKGDDIEFEEVVDHFNALREAEGLEPLEPGSSPLVILQGVVSNSDLSGQPGMNKAQRIADGIQASSFLLSELTQ</sequence>
<dbReference type="AlphaFoldDB" id="A0A7S2JEF3"/>
<protein>
    <submittedName>
        <fullName evidence="1">Uncharacterized protein</fullName>
    </submittedName>
</protein>